<name>A0ABW5L5Z8_9SPHI</name>
<organism evidence="1 2">
    <name type="scientific">Sphingobacterium tabacisoli</name>
    <dbReference type="NCBI Taxonomy" id="2044855"/>
    <lineage>
        <taxon>Bacteria</taxon>
        <taxon>Pseudomonadati</taxon>
        <taxon>Bacteroidota</taxon>
        <taxon>Sphingobacteriia</taxon>
        <taxon>Sphingobacteriales</taxon>
        <taxon>Sphingobacteriaceae</taxon>
        <taxon>Sphingobacterium</taxon>
    </lineage>
</organism>
<reference evidence="2" key="1">
    <citation type="journal article" date="2019" name="Int. J. Syst. Evol. Microbiol.">
        <title>The Global Catalogue of Microorganisms (GCM) 10K type strain sequencing project: providing services to taxonomists for standard genome sequencing and annotation.</title>
        <authorList>
            <consortium name="The Broad Institute Genomics Platform"/>
            <consortium name="The Broad Institute Genome Sequencing Center for Infectious Disease"/>
            <person name="Wu L."/>
            <person name="Ma J."/>
        </authorList>
    </citation>
    <scope>NUCLEOTIDE SEQUENCE [LARGE SCALE GENOMIC DNA]</scope>
    <source>
        <strain evidence="2">KCTC 52298</strain>
    </source>
</reference>
<comment type="caution">
    <text evidence="1">The sequence shown here is derived from an EMBL/GenBank/DDBJ whole genome shotgun (WGS) entry which is preliminary data.</text>
</comment>
<accession>A0ABW5L5Z8</accession>
<evidence type="ECO:0000313" key="1">
    <source>
        <dbReference type="EMBL" id="MFD2556492.1"/>
    </source>
</evidence>
<dbReference type="RefSeq" id="WP_210352448.1">
    <property type="nucleotide sequence ID" value="NZ_JAEQMU010000001.1"/>
</dbReference>
<gene>
    <name evidence="1" type="ORF">ACFSQW_19000</name>
</gene>
<dbReference type="InterPro" id="IPR025921">
    <property type="entry name" value="HmuY"/>
</dbReference>
<keyword evidence="2" id="KW-1185">Reference proteome</keyword>
<sequence length="295" mass="32970">MKTPCIKSKIKPLIVLFGMILTLVSCGEVYDLNGFDWEPDTPPSDSVFNREIQVLNLGDNMPKGHKPVDAQDPIFFSLEKFSSVATAYRSTERWDITFSGTARSAVIANNGSQSGFGYGSSGIGGIAVLEGFYDDITEVPEDHLFKQPGYAGLDDQGHFGEPLGHVVYTFFGNFIRESLGPNQQEPPLGSYWHMVYGLNKDLIKAFPHAKSLDGKPLKPRTIVIKTAAGNYAKIEIQSFYKDIMDPLKMMRHPDITSAISFRYMVIKAHEKRFGFIERNKKLTVNMSSRRITVSN</sequence>
<protein>
    <submittedName>
        <fullName evidence="1">HmuY family protein</fullName>
    </submittedName>
</protein>
<dbReference type="PROSITE" id="PS51257">
    <property type="entry name" value="PROKAR_LIPOPROTEIN"/>
    <property type="match status" value="1"/>
</dbReference>
<dbReference type="CDD" id="cd12105">
    <property type="entry name" value="HmuY"/>
    <property type="match status" value="1"/>
</dbReference>
<evidence type="ECO:0000313" key="2">
    <source>
        <dbReference type="Proteomes" id="UP001597440"/>
    </source>
</evidence>
<dbReference type="EMBL" id="JBHULD010000018">
    <property type="protein sequence ID" value="MFD2556492.1"/>
    <property type="molecule type" value="Genomic_DNA"/>
</dbReference>
<dbReference type="Proteomes" id="UP001597440">
    <property type="component" value="Unassembled WGS sequence"/>
</dbReference>
<proteinExistence type="predicted"/>